<dbReference type="Proteomes" id="UP000663720">
    <property type="component" value="Chromosome"/>
</dbReference>
<dbReference type="Gene3D" id="2.160.20.10">
    <property type="entry name" value="Single-stranded right-handed beta-helix, Pectin lyase-like"/>
    <property type="match status" value="1"/>
</dbReference>
<feature type="domain" description="DUF1565" evidence="5">
    <location>
        <begin position="36"/>
        <end position="218"/>
    </location>
</feature>
<evidence type="ECO:0000256" key="3">
    <source>
        <dbReference type="ARBA" id="ARBA00022729"/>
    </source>
</evidence>
<dbReference type="GO" id="GO:0016837">
    <property type="term" value="F:carbon-oxygen lyase activity, acting on polysaccharides"/>
    <property type="evidence" value="ECO:0007669"/>
    <property type="project" value="TreeGrafter"/>
</dbReference>
<gene>
    <name evidence="6" type="ORF">dnl_13590</name>
</gene>
<dbReference type="PANTHER" id="PTHR40088">
    <property type="entry name" value="PECTATE LYASE (EUROFUNG)"/>
    <property type="match status" value="1"/>
</dbReference>
<sequence length="498" mass="54739">MKIFKNIFSKILITVFFILCSASVCAGTGIYVSPYGSDTGQGNIEAPFKTIAKALTLAEAGDIVYVRKGTYNEKITFPKPGTNEKPITLKAYEKESVIIQQTGQAMYIDKPYIIVEDIIFDGNWGLFDVVKLKSEADFCILRGLEIRNSMRDTLDLSSPEGVIIENCLIHDAVWFENGVRKDAHGIVTEGVKNLTIRNTEIFYVSGDTLQFQYNGWNDILVENCKLWNAPLPSARGGAPAGVYPGENAIDTKYYTADGRGRLYVKNTTAYGWHSDYIDNAAAFNIKHNVEAEFDGITVYDSEIAFRLRGSASSSTGGAWVTLKNAVIYNSDKAVRYEDDIENLHIYNLTFGKDIGSMFQSAGGYGSGFEVKNCLFFSVSKPAEASYISNITADSAAFINSAANDYHLSENAAAIDTGIVLTEVSGDRDSVSRPQGIAYDIGAYEYVQLSLTLDHVISILKLLAGMESSINNLELDMIKNNKIDIGDAVYILQKIAKIK</sequence>
<dbReference type="SUPFAM" id="SSF51126">
    <property type="entry name" value="Pectin lyase-like"/>
    <property type="match status" value="1"/>
</dbReference>
<dbReference type="AlphaFoldDB" id="A0A975GFB2"/>
<evidence type="ECO:0000256" key="4">
    <source>
        <dbReference type="SAM" id="SignalP"/>
    </source>
</evidence>
<keyword evidence="7" id="KW-1185">Reference proteome</keyword>
<feature type="signal peptide" evidence="4">
    <location>
        <begin position="1"/>
        <end position="26"/>
    </location>
</feature>
<keyword evidence="2" id="KW-0964">Secreted</keyword>
<organism evidence="6 7">
    <name type="scientific">Desulfonema limicola</name>
    <dbReference type="NCBI Taxonomy" id="45656"/>
    <lineage>
        <taxon>Bacteria</taxon>
        <taxon>Pseudomonadati</taxon>
        <taxon>Thermodesulfobacteriota</taxon>
        <taxon>Desulfobacteria</taxon>
        <taxon>Desulfobacterales</taxon>
        <taxon>Desulfococcaceae</taxon>
        <taxon>Desulfonema</taxon>
    </lineage>
</organism>
<keyword evidence="3 4" id="KW-0732">Signal</keyword>
<dbReference type="KEGG" id="dli:dnl_13590"/>
<proteinExistence type="predicted"/>
<evidence type="ECO:0000259" key="5">
    <source>
        <dbReference type="Pfam" id="PF07602"/>
    </source>
</evidence>
<dbReference type="InterPro" id="IPR012334">
    <property type="entry name" value="Pectin_lyas_fold"/>
</dbReference>
<accession>A0A975GFB2</accession>
<evidence type="ECO:0000313" key="7">
    <source>
        <dbReference type="Proteomes" id="UP000663720"/>
    </source>
</evidence>
<dbReference type="EMBL" id="CP061799">
    <property type="protein sequence ID" value="QTA79106.1"/>
    <property type="molecule type" value="Genomic_DNA"/>
</dbReference>
<evidence type="ECO:0000313" key="6">
    <source>
        <dbReference type="EMBL" id="QTA79106.1"/>
    </source>
</evidence>
<dbReference type="Pfam" id="PF07602">
    <property type="entry name" value="DUF1565"/>
    <property type="match status" value="1"/>
</dbReference>
<dbReference type="RefSeq" id="WP_207690889.1">
    <property type="nucleotide sequence ID" value="NZ_CP061799.1"/>
</dbReference>
<dbReference type="PANTHER" id="PTHR40088:SF2">
    <property type="entry name" value="SECRETED SUGAR HYDROLASE"/>
    <property type="match status" value="1"/>
</dbReference>
<comment type="subcellular location">
    <subcellularLocation>
        <location evidence="1">Secreted</location>
    </subcellularLocation>
</comment>
<dbReference type="InterPro" id="IPR011050">
    <property type="entry name" value="Pectin_lyase_fold/virulence"/>
</dbReference>
<dbReference type="NCBIfam" id="NF041518">
    <property type="entry name" value="choice_anch_Q"/>
    <property type="match status" value="1"/>
</dbReference>
<dbReference type="InterPro" id="IPR059226">
    <property type="entry name" value="Choice_anch_Q_dom"/>
</dbReference>
<protein>
    <submittedName>
        <fullName evidence="6">DUF1565</fullName>
    </submittedName>
</protein>
<name>A0A975GFB2_9BACT</name>
<evidence type="ECO:0000256" key="1">
    <source>
        <dbReference type="ARBA" id="ARBA00004613"/>
    </source>
</evidence>
<reference evidence="6" key="1">
    <citation type="journal article" date="2021" name="Microb. Physiol.">
        <title>Proteogenomic Insights into the Physiology of Marine, Sulfate-Reducing, Filamentous Desulfonema limicola and Desulfonema magnum.</title>
        <authorList>
            <person name="Schnaars V."/>
            <person name="Wohlbrand L."/>
            <person name="Scheve S."/>
            <person name="Hinrichs C."/>
            <person name="Reinhardt R."/>
            <person name="Rabus R."/>
        </authorList>
    </citation>
    <scope>NUCLEOTIDE SEQUENCE</scope>
    <source>
        <strain evidence="6">5ac10</strain>
    </source>
</reference>
<evidence type="ECO:0000256" key="2">
    <source>
        <dbReference type="ARBA" id="ARBA00022525"/>
    </source>
</evidence>
<dbReference type="InterPro" id="IPR052052">
    <property type="entry name" value="Polysaccharide_Lyase_9"/>
</dbReference>
<dbReference type="GO" id="GO:0005576">
    <property type="term" value="C:extracellular region"/>
    <property type="evidence" value="ECO:0007669"/>
    <property type="project" value="UniProtKB-SubCell"/>
</dbReference>
<feature type="chain" id="PRO_5037953257" evidence="4">
    <location>
        <begin position="27"/>
        <end position="498"/>
    </location>
</feature>
<dbReference type="InterPro" id="IPR011459">
    <property type="entry name" value="DUF1565"/>
</dbReference>